<protein>
    <recommendedName>
        <fullName evidence="2">Dynein heavy chain linker domain-containing protein</fullName>
    </recommendedName>
</protein>
<dbReference type="Proteomes" id="UP000693981">
    <property type="component" value="Unassembled WGS sequence"/>
</dbReference>
<name>A0A8T1WHN6_9STRA</name>
<keyword evidence="4" id="KW-1185">Reference proteome</keyword>
<feature type="domain" description="Dynein heavy chain linker" evidence="2">
    <location>
        <begin position="348"/>
        <end position="729"/>
    </location>
</feature>
<dbReference type="PANTHER" id="PTHR46454">
    <property type="entry name" value="DYNEIN AXONEMAL HEAVY CHAIN 7-RELATED"/>
    <property type="match status" value="1"/>
</dbReference>
<evidence type="ECO:0000313" key="3">
    <source>
        <dbReference type="EMBL" id="KAG7392701.1"/>
    </source>
</evidence>
<organism evidence="3 4">
    <name type="scientific">Phytophthora boehmeriae</name>
    <dbReference type="NCBI Taxonomy" id="109152"/>
    <lineage>
        <taxon>Eukaryota</taxon>
        <taxon>Sar</taxon>
        <taxon>Stramenopiles</taxon>
        <taxon>Oomycota</taxon>
        <taxon>Peronosporomycetes</taxon>
        <taxon>Peronosporales</taxon>
        <taxon>Peronosporaceae</taxon>
        <taxon>Phytophthora</taxon>
    </lineage>
</organism>
<comment type="caution">
    <text evidence="3">The sequence shown here is derived from an EMBL/GenBank/DDBJ whole genome shotgun (WGS) entry which is preliminary data.</text>
</comment>
<accession>A0A8T1WHN6</accession>
<dbReference type="PANTHER" id="PTHR46454:SF17">
    <property type="entry name" value="DYNEIN HEAVY CHAIN LINKER DOMAIN-CONTAINING PROTEIN"/>
    <property type="match status" value="1"/>
</dbReference>
<dbReference type="Pfam" id="PF08393">
    <property type="entry name" value="DHC_N2"/>
    <property type="match status" value="1"/>
</dbReference>
<dbReference type="EMBL" id="JAGDFL010000333">
    <property type="protein sequence ID" value="KAG7392701.1"/>
    <property type="molecule type" value="Genomic_DNA"/>
</dbReference>
<reference evidence="3" key="1">
    <citation type="submission" date="2021-02" db="EMBL/GenBank/DDBJ databases">
        <authorList>
            <person name="Palmer J.M."/>
        </authorList>
    </citation>
    <scope>NUCLEOTIDE SEQUENCE</scope>
    <source>
        <strain evidence="3">SCRP23</strain>
    </source>
</reference>
<gene>
    <name evidence="3" type="ORF">PHYBOEH_006315</name>
</gene>
<sequence length="736" mass="84082">MASSVRRNSRAPGCEEPENNNRSSFDEDDERFKSLSDRLLNRTQGDQHDLSVCYEIEDLVRSALHGAEILASDYTKVLELRQQNESIDFELKAQLFRRGQYTLDNIKEDADNFTGQISALESLTKSTIVEFLHFDMDQLQAELLPSPAKCLDSMRDLLPRLLREKCDKFLQYVSTSSSRIEKPVTQNLDAFTTYLLNIREVFEEVLERESDLAFLYDFFRLLDKLKFKAPLDTTKVFELCGPEFQALKVQVQEAYANRDSDLQSYMPLLTENLSQLGRRTSWLQSAASEQAMTAPTRSSQEARDSAMKLYEEAQQMQQDATKLVHIQQVFEEVSSDPRRPRKTFEELDILSTELRLKSDVWQAVCETDEYLRGCSTDTLHSIDLDKMSALASRVDSVIENTRLNASQIADSFEVDRLEKLQTILHGLGPVIRDLRNPHFAERHWTKLEHKMQCSLAPPCAESEENARAEDLAGTEPLVNNRLSLQVQQLLEVGAVAYATTIRHVSEEATAEAAMAGNFMRVVSTWETTQIPVESRKDRDGRDVHCIGDCIELDALIEESQVLLRVMDLSTYSLVVQDRLPKMISDLELTKGSLELLQICQRQWEYTQRLVSVDFARTFPDQAKKLQKHDTAWRSLTQGLFNRSLCLPFGVNTENREALEAILEGFEAAAKTLSDHLEIKRQIFPAFFQLSDLELATLLSKCRDVNCISAFLFQCFDNVGRIVFGTRDAFQDILQVH</sequence>
<evidence type="ECO:0000256" key="1">
    <source>
        <dbReference type="SAM" id="MobiDB-lite"/>
    </source>
</evidence>
<dbReference type="AlphaFoldDB" id="A0A8T1WHN6"/>
<dbReference type="OrthoDB" id="199400at2759"/>
<evidence type="ECO:0000259" key="2">
    <source>
        <dbReference type="Pfam" id="PF08393"/>
    </source>
</evidence>
<proteinExistence type="predicted"/>
<feature type="region of interest" description="Disordered" evidence="1">
    <location>
        <begin position="1"/>
        <end position="29"/>
    </location>
</feature>
<dbReference type="InterPro" id="IPR013602">
    <property type="entry name" value="Dynein_heavy_linker"/>
</dbReference>
<evidence type="ECO:0000313" key="4">
    <source>
        <dbReference type="Proteomes" id="UP000693981"/>
    </source>
</evidence>